<evidence type="ECO:0000313" key="2">
    <source>
        <dbReference type="EMBL" id="CAB4030792.1"/>
    </source>
</evidence>
<reference evidence="2" key="1">
    <citation type="submission" date="2020-04" db="EMBL/GenBank/DDBJ databases">
        <authorList>
            <person name="Alioto T."/>
            <person name="Alioto T."/>
            <person name="Gomez Garrido J."/>
        </authorList>
    </citation>
    <scope>NUCLEOTIDE SEQUENCE</scope>
    <source>
        <strain evidence="2">A484AB</strain>
    </source>
</reference>
<organism evidence="2 3">
    <name type="scientific">Paramuricea clavata</name>
    <name type="common">Red gorgonian</name>
    <name type="synonym">Violescent sea-whip</name>
    <dbReference type="NCBI Taxonomy" id="317549"/>
    <lineage>
        <taxon>Eukaryota</taxon>
        <taxon>Metazoa</taxon>
        <taxon>Cnidaria</taxon>
        <taxon>Anthozoa</taxon>
        <taxon>Octocorallia</taxon>
        <taxon>Malacalcyonacea</taxon>
        <taxon>Plexauridae</taxon>
        <taxon>Paramuricea</taxon>
    </lineage>
</organism>
<proteinExistence type="predicted"/>
<dbReference type="Proteomes" id="UP001152795">
    <property type="component" value="Unassembled WGS sequence"/>
</dbReference>
<protein>
    <submittedName>
        <fullName evidence="2">Uncharacterized protein</fullName>
    </submittedName>
</protein>
<name>A0A7D9LDR9_PARCT</name>
<evidence type="ECO:0000256" key="1">
    <source>
        <dbReference type="SAM" id="MobiDB-lite"/>
    </source>
</evidence>
<feature type="region of interest" description="Disordered" evidence="1">
    <location>
        <begin position="15"/>
        <end position="34"/>
    </location>
</feature>
<dbReference type="OrthoDB" id="6114545at2759"/>
<keyword evidence="3" id="KW-1185">Reference proteome</keyword>
<comment type="caution">
    <text evidence="2">The sequence shown here is derived from an EMBL/GenBank/DDBJ whole genome shotgun (WGS) entry which is preliminary data.</text>
</comment>
<accession>A0A7D9LDR9</accession>
<feature type="compositionally biased region" description="Acidic residues" evidence="1">
    <location>
        <begin position="24"/>
        <end position="34"/>
    </location>
</feature>
<evidence type="ECO:0000313" key="3">
    <source>
        <dbReference type="Proteomes" id="UP001152795"/>
    </source>
</evidence>
<dbReference type="AlphaFoldDB" id="A0A7D9LDR9"/>
<gene>
    <name evidence="2" type="ORF">PACLA_8A074203</name>
</gene>
<dbReference type="EMBL" id="CACRXK020017144">
    <property type="protein sequence ID" value="CAB4030792.1"/>
    <property type="molecule type" value="Genomic_DNA"/>
</dbReference>
<sequence>MGHFGRVCRGAEKKIHGMGKDSYSSEETDSSDDEYQQAKNLHLLHLKSLRIHEVGNENDMPRDNEWWETVQLQNVAPDARIKKTHKRLVSYSQHQIVPSGCTTLKVKHKEKEIKVKFFIIDKAHNPILSGKVCKALNLVKRIHEIDHNLKELLIQHPDLENATGSIPGTYSIKIDPTVTPVVHGPRR</sequence>